<protein>
    <recommendedName>
        <fullName evidence="1">Cysteine-rich CPCC domain-containing protein</fullName>
    </recommendedName>
</protein>
<comment type="caution">
    <text evidence="2">The sequence shown here is derived from an EMBL/GenBank/DDBJ whole genome shotgun (WGS) entry which is preliminary data.</text>
</comment>
<dbReference type="RefSeq" id="WP_043783505.1">
    <property type="nucleotide sequence ID" value="NZ_JMQI01000047.1"/>
</dbReference>
<dbReference type="Proteomes" id="UP000027345">
    <property type="component" value="Unassembled WGS sequence"/>
</dbReference>
<sequence length="126" mass="14549">MDTPAKYPCPCCGHRTYTERPGSYEICSVCFWEDDDIQLRWPDRPGGANSLSLIDAQRAYAEMGAMEYRFTGIVRMAAPDEPLDDGWRPIDLTVDDFEPMGTGHAPWPADPTALYWWRPTFWRRRS</sequence>
<evidence type="ECO:0000259" key="1">
    <source>
        <dbReference type="Pfam" id="PF14206"/>
    </source>
</evidence>
<dbReference type="AlphaFoldDB" id="A0A066U2A7"/>
<dbReference type="STRING" id="287986.DV20_23200"/>
<gene>
    <name evidence="2" type="ORF">DV20_23200</name>
</gene>
<dbReference type="eggNOG" id="ENOG5032ZW6">
    <property type="taxonomic scope" value="Bacteria"/>
</dbReference>
<evidence type="ECO:0000313" key="3">
    <source>
        <dbReference type="Proteomes" id="UP000027345"/>
    </source>
</evidence>
<accession>A0A066U2A7</accession>
<name>A0A066U2A7_9PSEU</name>
<evidence type="ECO:0000313" key="2">
    <source>
        <dbReference type="EMBL" id="KDN20012.1"/>
    </source>
</evidence>
<dbReference type="OrthoDB" id="1456570at2"/>
<dbReference type="Pfam" id="PF14206">
    <property type="entry name" value="Cys_rich_CPCC"/>
    <property type="match status" value="1"/>
</dbReference>
<reference evidence="2 3" key="1">
    <citation type="submission" date="2014-05" db="EMBL/GenBank/DDBJ databases">
        <title>Draft genome sequence of Amycolatopsis rifamycinica DSM 46095.</title>
        <authorList>
            <person name="Lal R."/>
            <person name="Saxena A."/>
            <person name="Kumari R."/>
            <person name="Mukherjee U."/>
            <person name="Singh P."/>
            <person name="Sangwan N."/>
            <person name="Mahato N.K."/>
        </authorList>
    </citation>
    <scope>NUCLEOTIDE SEQUENCE [LARGE SCALE GENOMIC DNA]</scope>
    <source>
        <strain evidence="2 3">DSM 46095</strain>
    </source>
</reference>
<dbReference type="EMBL" id="JMQI01000047">
    <property type="protein sequence ID" value="KDN20012.1"/>
    <property type="molecule type" value="Genomic_DNA"/>
</dbReference>
<organism evidence="2 3">
    <name type="scientific">Amycolatopsis rifamycinica</name>
    <dbReference type="NCBI Taxonomy" id="287986"/>
    <lineage>
        <taxon>Bacteria</taxon>
        <taxon>Bacillati</taxon>
        <taxon>Actinomycetota</taxon>
        <taxon>Actinomycetes</taxon>
        <taxon>Pseudonocardiales</taxon>
        <taxon>Pseudonocardiaceae</taxon>
        <taxon>Amycolatopsis</taxon>
    </lineage>
</organism>
<feature type="domain" description="Cysteine-rich CPCC" evidence="1">
    <location>
        <begin position="7"/>
        <end position="81"/>
    </location>
</feature>
<proteinExistence type="predicted"/>
<keyword evidence="3" id="KW-1185">Reference proteome</keyword>
<dbReference type="InterPro" id="IPR025983">
    <property type="entry name" value="Cys_rich_CPCC"/>
</dbReference>